<protein>
    <recommendedName>
        <fullName evidence="3">Outer membrane protein beta-barrel domain-containing protein</fullName>
    </recommendedName>
</protein>
<dbReference type="EMBL" id="CP019236">
    <property type="protein sequence ID" value="APW39224.1"/>
    <property type="molecule type" value="Genomic_DNA"/>
</dbReference>
<evidence type="ECO:0000313" key="1">
    <source>
        <dbReference type="EMBL" id="APW39224.1"/>
    </source>
</evidence>
<dbReference type="AlphaFoldDB" id="A0A1P8JZP2"/>
<reference evidence="1 2" key="1">
    <citation type="submission" date="2017-01" db="EMBL/GenBank/DDBJ databases">
        <authorList>
            <person name="Mah S.A."/>
            <person name="Swanson W.J."/>
            <person name="Moy G.W."/>
            <person name="Vacquier V.D."/>
        </authorList>
    </citation>
    <scope>NUCLEOTIDE SEQUENCE [LARGE SCALE GENOMIC DNA]</scope>
    <source>
        <strain evidence="1 2">DCY110</strain>
    </source>
</reference>
<sequence>MLLLACALAPPALAGSCGSPVLDANVGTERSRWSEFDGAGGRLVKEGGWLKTVTVGAGLECAGWTWQGHVQHAQGNRDYDGRSNNGAPLQTSSDIRRQRLDLQAWRPGSEALAFGAQLNWTMLDRDIAGVGWVKGYPEQFRYLQAAVGARYAVSDIAGMRFGVEAWLGAGPAGHVTVQLPGFDEARLRLGRSQWARLGLSLSSTEAAPQVAGWGWQLRLDLRQENTRAGQPQPLYRHGVLAGGAVQPKFRQTSVGLDAGLRYRF</sequence>
<dbReference type="KEGG" id="rhy:RD110_20055"/>
<keyword evidence="2" id="KW-1185">Reference proteome</keyword>
<name>A0A1P8JZP2_9BURK</name>
<dbReference type="Proteomes" id="UP000186609">
    <property type="component" value="Chromosome"/>
</dbReference>
<gene>
    <name evidence="1" type="ORF">RD110_20055</name>
</gene>
<organism evidence="1 2">
    <name type="scientific">Rhodoferax koreensis</name>
    <dbReference type="NCBI Taxonomy" id="1842727"/>
    <lineage>
        <taxon>Bacteria</taxon>
        <taxon>Pseudomonadati</taxon>
        <taxon>Pseudomonadota</taxon>
        <taxon>Betaproteobacteria</taxon>
        <taxon>Burkholderiales</taxon>
        <taxon>Comamonadaceae</taxon>
        <taxon>Rhodoferax</taxon>
    </lineage>
</organism>
<proteinExistence type="predicted"/>
<accession>A0A1P8JZP2</accession>
<evidence type="ECO:0000313" key="2">
    <source>
        <dbReference type="Proteomes" id="UP000186609"/>
    </source>
</evidence>
<evidence type="ECO:0008006" key="3">
    <source>
        <dbReference type="Google" id="ProtNLM"/>
    </source>
</evidence>